<gene>
    <name evidence="2" type="ORF">HMPREF9944_00820</name>
</gene>
<evidence type="ECO:0000256" key="1">
    <source>
        <dbReference type="SAM" id="SignalP"/>
    </source>
</evidence>
<feature type="signal peptide" evidence="1">
    <location>
        <begin position="1"/>
        <end position="22"/>
    </location>
</feature>
<proteinExistence type="predicted"/>
<comment type="caution">
    <text evidence="2">The sequence shown here is derived from an EMBL/GenBank/DDBJ whole genome shotgun (WGS) entry which is preliminary data.</text>
</comment>
<feature type="chain" id="PRO_5003551497" evidence="1">
    <location>
        <begin position="23"/>
        <end position="83"/>
    </location>
</feature>
<dbReference type="AlphaFoldDB" id="H1HKX6"/>
<dbReference type="HOGENOM" id="CLU_2539748_0_0_10"/>
<protein>
    <submittedName>
        <fullName evidence="2">Uncharacterized protein</fullName>
    </submittedName>
</protein>
<organism evidence="2 3">
    <name type="scientific">Segatella maculosa OT 289</name>
    <dbReference type="NCBI Taxonomy" id="999422"/>
    <lineage>
        <taxon>Bacteria</taxon>
        <taxon>Pseudomonadati</taxon>
        <taxon>Bacteroidota</taxon>
        <taxon>Bacteroidia</taxon>
        <taxon>Bacteroidales</taxon>
        <taxon>Prevotellaceae</taxon>
        <taxon>Segatella</taxon>
    </lineage>
</organism>
<dbReference type="PATRIC" id="fig|999422.3.peg.845"/>
<evidence type="ECO:0000313" key="2">
    <source>
        <dbReference type="EMBL" id="EHO73227.1"/>
    </source>
</evidence>
<sequence length="83" mass="8837">MKKTILFLCFLCSWLGVSAQHAMDGVWTGKLNVGPQTLTIVLHVAHETSGNLVCSLDSPDQGAMNIPVKSDYCSADSISISLA</sequence>
<name>H1HKX6_9BACT</name>
<reference evidence="2 3" key="1">
    <citation type="submission" date="2011-12" db="EMBL/GenBank/DDBJ databases">
        <title>The Genome Sequence of Prevotella maculosa OT 289.</title>
        <authorList>
            <consortium name="The Broad Institute Genome Sequencing Platform"/>
            <person name="Earl A."/>
            <person name="Ward D."/>
            <person name="Feldgarden M."/>
            <person name="Gevers D."/>
            <person name="Izard J."/>
            <person name="Blanton J.M."/>
            <person name="Mathney J."/>
            <person name="Tanner A.C."/>
            <person name="Dewhirst F.E."/>
            <person name="Young S.K."/>
            <person name="Zeng Q."/>
            <person name="Gargeya S."/>
            <person name="Fitzgerald M."/>
            <person name="Haas B."/>
            <person name="Abouelleil A."/>
            <person name="Alvarado L."/>
            <person name="Arachchi H.M."/>
            <person name="Berlin A."/>
            <person name="Chapman S.B."/>
            <person name="Gearin G."/>
            <person name="Goldberg J."/>
            <person name="Griggs A."/>
            <person name="Gujja S."/>
            <person name="Hansen M."/>
            <person name="Heiman D."/>
            <person name="Howarth C."/>
            <person name="Larimer J."/>
            <person name="Lui A."/>
            <person name="MacDonald P.J.P."/>
            <person name="McCowen C."/>
            <person name="Montmayeur A."/>
            <person name="Murphy C."/>
            <person name="Neiman D."/>
            <person name="Pearson M."/>
            <person name="Priest M."/>
            <person name="Roberts A."/>
            <person name="Saif S."/>
            <person name="Shea T."/>
            <person name="Sisk P."/>
            <person name="Stolte C."/>
            <person name="Sykes S."/>
            <person name="Wortman J."/>
            <person name="Nusbaum C."/>
            <person name="Birren B."/>
        </authorList>
    </citation>
    <scope>NUCLEOTIDE SEQUENCE [LARGE SCALE GENOMIC DNA]</scope>
    <source>
        <strain evidence="2 3">OT 289</strain>
    </source>
</reference>
<dbReference type="Proteomes" id="UP000003167">
    <property type="component" value="Unassembled WGS sequence"/>
</dbReference>
<keyword evidence="3" id="KW-1185">Reference proteome</keyword>
<dbReference type="STRING" id="999422.HMPREF9944_00820"/>
<dbReference type="EMBL" id="AGEK01000016">
    <property type="protein sequence ID" value="EHO73227.1"/>
    <property type="molecule type" value="Genomic_DNA"/>
</dbReference>
<accession>H1HKX6</accession>
<evidence type="ECO:0000313" key="3">
    <source>
        <dbReference type="Proteomes" id="UP000003167"/>
    </source>
</evidence>
<keyword evidence="1" id="KW-0732">Signal</keyword>